<sequence>MIETERGEWTVKRKGTWLEFQAENKNPMHVNEWLRESVKASQGVISQYRKQHGLMVNHASIGSANPIVAAGDTVALEVFRQEKDGTIPEYKELSILYEDDHLIAINKPAGMKTHPNEPGETGTLANALAFHYMMQGEDTPVRIVHRLDEDTTGAILFAKHALSQAIMDRDLQDHSIFRTYSAVVNGVPDPPAGTIAEPIGRDRHHPSRRRVSPGGQAAVTHYETVKVLNSSALLKIRLETGRTHQIRVHLSHIGHSIIGDPLYGRPSSKISRQALHASAISFRHPITGEDLLLTAPFPEDMKEWE</sequence>
<dbReference type="Gene3D" id="3.30.2350.10">
    <property type="entry name" value="Pseudouridine synthase"/>
    <property type="match status" value="1"/>
</dbReference>
<dbReference type="EMBL" id="WMIB01000006">
    <property type="protein sequence ID" value="MTH53455.1"/>
    <property type="molecule type" value="Genomic_DNA"/>
</dbReference>
<dbReference type="PANTHER" id="PTHR21600">
    <property type="entry name" value="MITOCHONDRIAL RNA PSEUDOURIDINE SYNTHASE"/>
    <property type="match status" value="1"/>
</dbReference>
<evidence type="ECO:0000256" key="5">
    <source>
        <dbReference type="RuleBase" id="RU362028"/>
    </source>
</evidence>
<dbReference type="PROSITE" id="PS01129">
    <property type="entry name" value="PSI_RLU"/>
    <property type="match status" value="1"/>
</dbReference>
<dbReference type="InterPro" id="IPR006224">
    <property type="entry name" value="PsdUridine_synth_RluA-like_CS"/>
</dbReference>
<dbReference type="InterPro" id="IPR050188">
    <property type="entry name" value="RluA_PseudoU_synthase"/>
</dbReference>
<dbReference type="InterPro" id="IPR006145">
    <property type="entry name" value="PsdUridine_synth_RsuA/RluA"/>
</dbReference>
<comment type="similarity">
    <text evidence="2 5">Belongs to the pseudouridine synthase RluA family.</text>
</comment>
<dbReference type="GO" id="GO:0003723">
    <property type="term" value="F:RNA binding"/>
    <property type="evidence" value="ECO:0007669"/>
    <property type="project" value="InterPro"/>
</dbReference>
<dbReference type="OrthoDB" id="9807829at2"/>
<evidence type="ECO:0000313" key="8">
    <source>
        <dbReference type="Proteomes" id="UP000434639"/>
    </source>
</evidence>
<dbReference type="GO" id="GO:0000455">
    <property type="term" value="P:enzyme-directed rRNA pseudouridine synthesis"/>
    <property type="evidence" value="ECO:0007669"/>
    <property type="project" value="TreeGrafter"/>
</dbReference>
<evidence type="ECO:0000256" key="1">
    <source>
        <dbReference type="ARBA" id="ARBA00000073"/>
    </source>
</evidence>
<dbReference type="AlphaFoldDB" id="A0A7X2S570"/>
<dbReference type="InterPro" id="IPR006225">
    <property type="entry name" value="PsdUridine_synth_RluC/D"/>
</dbReference>
<dbReference type="SUPFAM" id="SSF55120">
    <property type="entry name" value="Pseudouridine synthase"/>
    <property type="match status" value="1"/>
</dbReference>
<evidence type="ECO:0000256" key="3">
    <source>
        <dbReference type="ARBA" id="ARBA00023235"/>
    </source>
</evidence>
<dbReference type="FunFam" id="3.30.2350.10:FF:000005">
    <property type="entry name" value="Pseudouridine synthase"/>
    <property type="match status" value="1"/>
</dbReference>
<protein>
    <recommendedName>
        <fullName evidence="5">Pseudouridine synthase</fullName>
        <ecNumber evidence="5">5.4.99.-</ecNumber>
    </recommendedName>
</protein>
<dbReference type="NCBIfam" id="TIGR00005">
    <property type="entry name" value="rluA_subfam"/>
    <property type="match status" value="1"/>
</dbReference>
<organism evidence="7 8">
    <name type="scientific">Metabacillus mangrovi</name>
    <dbReference type="NCBI Taxonomy" id="1491830"/>
    <lineage>
        <taxon>Bacteria</taxon>
        <taxon>Bacillati</taxon>
        <taxon>Bacillota</taxon>
        <taxon>Bacilli</taxon>
        <taxon>Bacillales</taxon>
        <taxon>Bacillaceae</taxon>
        <taxon>Metabacillus</taxon>
    </lineage>
</organism>
<evidence type="ECO:0000313" key="7">
    <source>
        <dbReference type="EMBL" id="MTH53455.1"/>
    </source>
</evidence>
<keyword evidence="3 5" id="KW-0413">Isomerase</keyword>
<dbReference type="Proteomes" id="UP000434639">
    <property type="component" value="Unassembled WGS sequence"/>
</dbReference>
<dbReference type="PANTHER" id="PTHR21600:SF71">
    <property type="entry name" value="PSEUDOURIDINE SYNTHASE"/>
    <property type="match status" value="1"/>
</dbReference>
<evidence type="ECO:0000256" key="2">
    <source>
        <dbReference type="ARBA" id="ARBA00010876"/>
    </source>
</evidence>
<dbReference type="CDD" id="cd02869">
    <property type="entry name" value="PseudoU_synth_RluA_like"/>
    <property type="match status" value="1"/>
</dbReference>
<accession>A0A7X2S570</accession>
<comment type="caution">
    <text evidence="7">The sequence shown here is derived from an EMBL/GenBank/DDBJ whole genome shotgun (WGS) entry which is preliminary data.</text>
</comment>
<gene>
    <name evidence="7" type="ORF">GKZ89_08495</name>
</gene>
<dbReference type="Pfam" id="PF00849">
    <property type="entry name" value="PseudoU_synth_2"/>
    <property type="match status" value="1"/>
</dbReference>
<evidence type="ECO:0000256" key="4">
    <source>
        <dbReference type="PIRSR" id="PIRSR606225-1"/>
    </source>
</evidence>
<feature type="domain" description="Pseudouridine synthase RsuA/RluA-like" evidence="6">
    <location>
        <begin position="101"/>
        <end position="252"/>
    </location>
</feature>
<reference evidence="7 8" key="1">
    <citation type="journal article" date="2017" name="Int. J. Syst. Evol. Microbiol.">
        <title>Bacillus mangrovi sp. nov., isolated from a sediment sample from a mangrove forest.</title>
        <authorList>
            <person name="Gupta V."/>
            <person name="Singh P.K."/>
            <person name="Korpole S."/>
            <person name="Tanuku N.R.S."/>
            <person name="Pinnaka A.K."/>
        </authorList>
    </citation>
    <scope>NUCLEOTIDE SEQUENCE [LARGE SCALE GENOMIC DNA]</scope>
    <source>
        <strain evidence="7 8">KCTC 33872</strain>
    </source>
</reference>
<dbReference type="GO" id="GO:0009982">
    <property type="term" value="F:pseudouridine synthase activity"/>
    <property type="evidence" value="ECO:0007669"/>
    <property type="project" value="InterPro"/>
</dbReference>
<comment type="catalytic activity">
    <reaction evidence="1 5">
        <text>a uridine in RNA = a pseudouridine in RNA</text>
        <dbReference type="Rhea" id="RHEA:48348"/>
        <dbReference type="Rhea" id="RHEA-COMP:12068"/>
        <dbReference type="Rhea" id="RHEA-COMP:12069"/>
        <dbReference type="ChEBI" id="CHEBI:65314"/>
        <dbReference type="ChEBI" id="CHEBI:65315"/>
    </reaction>
</comment>
<name>A0A7X2S570_9BACI</name>
<proteinExistence type="inferred from homology"/>
<evidence type="ECO:0000259" key="6">
    <source>
        <dbReference type="Pfam" id="PF00849"/>
    </source>
</evidence>
<dbReference type="InterPro" id="IPR020103">
    <property type="entry name" value="PsdUridine_synth_cat_dom_sf"/>
</dbReference>
<comment type="function">
    <text evidence="5">Responsible for synthesis of pseudouridine from uracil.</text>
</comment>
<feature type="active site" evidence="4">
    <location>
        <position position="148"/>
    </location>
</feature>
<dbReference type="EC" id="5.4.99.-" evidence="5"/>
<dbReference type="GO" id="GO:0140098">
    <property type="term" value="F:catalytic activity, acting on RNA"/>
    <property type="evidence" value="ECO:0007669"/>
    <property type="project" value="UniProtKB-ARBA"/>
</dbReference>
<keyword evidence="8" id="KW-1185">Reference proteome</keyword>